<proteinExistence type="predicted"/>
<evidence type="ECO:0000313" key="3">
    <source>
        <dbReference type="Proteomes" id="UP000177996"/>
    </source>
</evidence>
<dbReference type="InterPro" id="IPR002500">
    <property type="entry name" value="PAPS_reduct_dom"/>
</dbReference>
<dbReference type="Gene3D" id="3.40.50.620">
    <property type="entry name" value="HUPs"/>
    <property type="match status" value="1"/>
</dbReference>
<protein>
    <recommendedName>
        <fullName evidence="1">Phosphoadenosine phosphosulphate reductase domain-containing protein</fullName>
    </recommendedName>
</protein>
<dbReference type="EMBL" id="MHLL01000045">
    <property type="protein sequence ID" value="OGZ08035.1"/>
    <property type="molecule type" value="Genomic_DNA"/>
</dbReference>
<gene>
    <name evidence="2" type="ORF">A3D65_04680</name>
</gene>
<dbReference type="InterPro" id="IPR014729">
    <property type="entry name" value="Rossmann-like_a/b/a_fold"/>
</dbReference>
<organism evidence="2 3">
    <name type="scientific">Candidatus Lloydbacteria bacterium RIFCSPHIGHO2_02_FULL_50_13</name>
    <dbReference type="NCBI Taxonomy" id="1798661"/>
    <lineage>
        <taxon>Bacteria</taxon>
        <taxon>Candidatus Lloydiibacteriota</taxon>
    </lineage>
</organism>
<feature type="domain" description="Phosphoadenosine phosphosulphate reductase" evidence="1">
    <location>
        <begin position="26"/>
        <end position="87"/>
    </location>
</feature>
<dbReference type="PANTHER" id="PTHR43196:SF1">
    <property type="entry name" value="SULFATE ADENYLYLTRANSFERASE SUBUNIT 2"/>
    <property type="match status" value="1"/>
</dbReference>
<evidence type="ECO:0000313" key="2">
    <source>
        <dbReference type="EMBL" id="OGZ08035.1"/>
    </source>
</evidence>
<accession>A0A1G2D347</accession>
<dbReference type="GO" id="GO:0003824">
    <property type="term" value="F:catalytic activity"/>
    <property type="evidence" value="ECO:0007669"/>
    <property type="project" value="InterPro"/>
</dbReference>
<comment type="caution">
    <text evidence="2">The sequence shown here is derived from an EMBL/GenBank/DDBJ whole genome shotgun (WGS) entry which is preliminary data.</text>
</comment>
<dbReference type="PANTHER" id="PTHR43196">
    <property type="entry name" value="SULFATE ADENYLYLTRANSFERASE SUBUNIT 2"/>
    <property type="match status" value="1"/>
</dbReference>
<name>A0A1G2D347_9BACT</name>
<dbReference type="AlphaFoldDB" id="A0A1G2D347"/>
<dbReference type="Pfam" id="PF01507">
    <property type="entry name" value="PAPS_reduct"/>
    <property type="match status" value="1"/>
</dbReference>
<evidence type="ECO:0000259" key="1">
    <source>
        <dbReference type="Pfam" id="PF01507"/>
    </source>
</evidence>
<dbReference type="SUPFAM" id="SSF52402">
    <property type="entry name" value="Adenine nucleotide alpha hydrolases-like"/>
    <property type="match status" value="1"/>
</dbReference>
<dbReference type="InterPro" id="IPR050128">
    <property type="entry name" value="Sulfate_adenylyltrnsfr_sub2"/>
</dbReference>
<sequence>MYSSLDELRAKSIGILREAKDQFKNLAILWSGGKDSTAILELCREAFLDHTPFPIIHIDNGIDFPETYTLRDALTKKWGVHVLVARSVIKDDKISGFPVVAPIKPRHSRS</sequence>
<dbReference type="Proteomes" id="UP000177996">
    <property type="component" value="Unassembled WGS sequence"/>
</dbReference>
<reference evidence="2 3" key="1">
    <citation type="journal article" date="2016" name="Nat. Commun.">
        <title>Thousands of microbial genomes shed light on interconnected biogeochemical processes in an aquifer system.</title>
        <authorList>
            <person name="Anantharaman K."/>
            <person name="Brown C.T."/>
            <person name="Hug L.A."/>
            <person name="Sharon I."/>
            <person name="Castelle C.J."/>
            <person name="Probst A.J."/>
            <person name="Thomas B.C."/>
            <person name="Singh A."/>
            <person name="Wilkins M.J."/>
            <person name="Karaoz U."/>
            <person name="Brodie E.L."/>
            <person name="Williams K.H."/>
            <person name="Hubbard S.S."/>
            <person name="Banfield J.F."/>
        </authorList>
    </citation>
    <scope>NUCLEOTIDE SEQUENCE [LARGE SCALE GENOMIC DNA]</scope>
</reference>
<dbReference type="STRING" id="1798661.A3D65_04680"/>